<reference evidence="2 3" key="3">
    <citation type="submission" date="2022-01" db="EMBL/GenBank/DDBJ databases">
        <authorList>
            <person name="Zhou L.Y."/>
        </authorList>
    </citation>
    <scope>NUCLEOTIDE SEQUENCE [LARGE SCALE GENOMIC DNA]</scope>
    <source>
        <strain evidence="2 3">TLK-CK17</strain>
    </source>
</reference>
<dbReference type="Proteomes" id="UP001430796">
    <property type="component" value="Unassembled WGS sequence"/>
</dbReference>
<keyword evidence="3" id="KW-1185">Reference proteome</keyword>
<dbReference type="EMBL" id="JAKJPO010000004">
    <property type="protein sequence ID" value="MCF7221868.1"/>
    <property type="molecule type" value="Genomic_DNA"/>
</dbReference>
<evidence type="ECO:0000313" key="2">
    <source>
        <dbReference type="EMBL" id="MCF7221868.1"/>
    </source>
</evidence>
<keyword evidence="1" id="KW-0812">Transmembrane</keyword>
<reference evidence="2 3" key="1">
    <citation type="submission" date="2022-01" db="EMBL/GenBank/DDBJ databases">
        <title>Lysobacter chinensis sp. nov., a bacterium isolated from cow dung compost.</title>
        <authorList>
            <person name="Liu Y."/>
        </authorList>
    </citation>
    <scope>NUCLEOTIDE SEQUENCE [LARGE SCALE GENOMIC DNA]</scope>
    <source>
        <strain evidence="2 3">TLK-CK17</strain>
    </source>
</reference>
<feature type="transmembrane region" description="Helical" evidence="1">
    <location>
        <begin position="12"/>
        <end position="32"/>
    </location>
</feature>
<accession>A0ABS9HU80</accession>
<organism evidence="2 3">
    <name type="scientific">Marilutibacter chinensis</name>
    <dbReference type="NCBI Taxonomy" id="2912247"/>
    <lineage>
        <taxon>Bacteria</taxon>
        <taxon>Pseudomonadati</taxon>
        <taxon>Pseudomonadota</taxon>
        <taxon>Gammaproteobacteria</taxon>
        <taxon>Lysobacterales</taxon>
        <taxon>Lysobacteraceae</taxon>
        <taxon>Marilutibacter</taxon>
    </lineage>
</organism>
<reference evidence="3" key="2">
    <citation type="submission" date="2022-01" db="EMBL/GenBank/DDBJ databases">
        <title>Lysobacter chinensis sp. nov., a bacterium isolated from cow dung compost.</title>
        <authorList>
            <person name="Zhou L.Y."/>
        </authorList>
    </citation>
    <scope>NUCLEOTIDE SEQUENCE [LARGE SCALE GENOMIC DNA]</scope>
    <source>
        <strain evidence="3">TLK-CK17</strain>
    </source>
</reference>
<gene>
    <name evidence="2" type="ORF">L3V18_08740</name>
</gene>
<evidence type="ECO:0000313" key="3">
    <source>
        <dbReference type="Proteomes" id="UP001430796"/>
    </source>
</evidence>
<evidence type="ECO:0008006" key="4">
    <source>
        <dbReference type="Google" id="ProtNLM"/>
    </source>
</evidence>
<name>A0ABS9HU80_9GAMM</name>
<comment type="caution">
    <text evidence="2">The sequence shown here is derived from an EMBL/GenBank/DDBJ whole genome shotgun (WGS) entry which is preliminary data.</text>
</comment>
<feature type="transmembrane region" description="Helical" evidence="1">
    <location>
        <begin position="52"/>
        <end position="69"/>
    </location>
</feature>
<feature type="transmembrane region" description="Helical" evidence="1">
    <location>
        <begin position="81"/>
        <end position="108"/>
    </location>
</feature>
<evidence type="ECO:0000256" key="1">
    <source>
        <dbReference type="SAM" id="Phobius"/>
    </source>
</evidence>
<proteinExistence type="predicted"/>
<keyword evidence="1" id="KW-0472">Membrane</keyword>
<dbReference type="RefSeq" id="WP_237054302.1">
    <property type="nucleotide sequence ID" value="NZ_JAKJPO010000004.1"/>
</dbReference>
<sequence>MTTRKDRIGMTVGLFCAILAAAVPTAATPYFVGVYDSFGASLPVLTRLLVDHGAVVWLLPVLVMLAWFARPGSDHRGKAPLLVGMVGLFAVVPVTVYALYVPILALAAG</sequence>
<keyword evidence="1" id="KW-1133">Transmembrane helix</keyword>
<protein>
    <recommendedName>
        <fullName evidence="4">DUF2834 domain-containing protein</fullName>
    </recommendedName>
</protein>